<keyword evidence="4" id="KW-1185">Reference proteome</keyword>
<accession>A0A8I6S2N8</accession>
<dbReference type="OrthoDB" id="7685256at2759"/>
<dbReference type="GO" id="GO:0042383">
    <property type="term" value="C:sarcolemma"/>
    <property type="evidence" value="ECO:0007669"/>
    <property type="project" value="TreeGrafter"/>
</dbReference>
<dbReference type="EnsemblMetazoa" id="XM_014396813.2">
    <property type="protein sequence ID" value="XP_014252299.1"/>
    <property type="gene ID" value="LOC106668249"/>
</dbReference>
<dbReference type="PANTHER" id="PTHR15260">
    <property type="entry name" value="SARCOSPAN"/>
    <property type="match status" value="1"/>
</dbReference>
<evidence type="ECO:0000313" key="4">
    <source>
        <dbReference type="Proteomes" id="UP000494040"/>
    </source>
</evidence>
<evidence type="ECO:0000256" key="1">
    <source>
        <dbReference type="SAM" id="MobiDB-lite"/>
    </source>
</evidence>
<dbReference type="Proteomes" id="UP000494040">
    <property type="component" value="Unassembled WGS sequence"/>
</dbReference>
<feature type="region of interest" description="Disordered" evidence="1">
    <location>
        <begin position="1"/>
        <end position="53"/>
    </location>
</feature>
<organism evidence="3 4">
    <name type="scientific">Cimex lectularius</name>
    <name type="common">Bed bug</name>
    <name type="synonym">Acanthia lectularia</name>
    <dbReference type="NCBI Taxonomy" id="79782"/>
    <lineage>
        <taxon>Eukaryota</taxon>
        <taxon>Metazoa</taxon>
        <taxon>Ecdysozoa</taxon>
        <taxon>Arthropoda</taxon>
        <taxon>Hexapoda</taxon>
        <taxon>Insecta</taxon>
        <taxon>Pterygota</taxon>
        <taxon>Neoptera</taxon>
        <taxon>Paraneoptera</taxon>
        <taxon>Hemiptera</taxon>
        <taxon>Heteroptera</taxon>
        <taxon>Panheteroptera</taxon>
        <taxon>Cimicomorpha</taxon>
        <taxon>Cimicidae</taxon>
        <taxon>Cimex</taxon>
    </lineage>
</organism>
<proteinExistence type="predicted"/>
<keyword evidence="2" id="KW-0812">Transmembrane</keyword>
<dbReference type="RefSeq" id="XP_014252299.1">
    <property type="nucleotide sequence ID" value="XM_014396813.2"/>
</dbReference>
<name>A0A8I6S2N8_CIMLE</name>
<dbReference type="AlphaFoldDB" id="A0A8I6S2N8"/>
<feature type="transmembrane region" description="Helical" evidence="2">
    <location>
        <begin position="211"/>
        <end position="238"/>
    </location>
</feature>
<dbReference type="InterPro" id="IPR030429">
    <property type="entry name" value="Sarcospan"/>
</dbReference>
<keyword evidence="2" id="KW-0472">Membrane</keyword>
<evidence type="ECO:0008006" key="5">
    <source>
        <dbReference type="Google" id="ProtNLM"/>
    </source>
</evidence>
<keyword evidence="2" id="KW-1133">Transmembrane helix</keyword>
<feature type="transmembrane region" description="Helical" evidence="2">
    <location>
        <begin position="144"/>
        <end position="172"/>
    </location>
</feature>
<evidence type="ECO:0000313" key="3">
    <source>
        <dbReference type="EnsemblMetazoa" id="XP_014252299.1"/>
    </source>
</evidence>
<feature type="compositionally biased region" description="Basic and acidic residues" evidence="1">
    <location>
        <begin position="14"/>
        <end position="28"/>
    </location>
</feature>
<dbReference type="GeneID" id="106668249"/>
<reference evidence="3" key="1">
    <citation type="submission" date="2022-01" db="UniProtKB">
        <authorList>
            <consortium name="EnsemblMetazoa"/>
        </authorList>
    </citation>
    <scope>IDENTIFICATION</scope>
</reference>
<feature type="transmembrane region" description="Helical" evidence="2">
    <location>
        <begin position="112"/>
        <end position="132"/>
    </location>
</feature>
<sequence length="266" mass="29565">MNQDGGEGYNTLPKQRERTGGRINENERPLSLYDNLDDTPRASPSRSVGPSQAAAMVTTVPQNIVAPKIEGRHAPTRSSLRHSRMIVLTKQGKVPKKYLPYVVRRHKLATSLLILQLLMGIAISTLAGWLLLWAPNLHIRDIPYWSGLPVISVICSLIAAIVSIMAAGFAIVHLVKLYRMVCEPANVLNASCICRSSTQVMFYLDLNCLEVWNILSILLIASTATNAIAGVLSSWYVLLHWSSRTLYTYSQVRTNENRPIIVTNNM</sequence>
<evidence type="ECO:0000256" key="2">
    <source>
        <dbReference type="SAM" id="Phobius"/>
    </source>
</evidence>
<protein>
    <recommendedName>
        <fullName evidence="5">Sarcospan</fullName>
    </recommendedName>
</protein>
<dbReference type="PANTHER" id="PTHR15260:SF1">
    <property type="entry name" value="SARCOSPAN"/>
    <property type="match status" value="1"/>
</dbReference>
<dbReference type="GO" id="GO:0016010">
    <property type="term" value="C:dystrophin-associated glycoprotein complex"/>
    <property type="evidence" value="ECO:0007669"/>
    <property type="project" value="InterPro"/>
</dbReference>